<feature type="region of interest" description="Disordered" evidence="1">
    <location>
        <begin position="1"/>
        <end position="31"/>
    </location>
</feature>
<evidence type="ECO:0000313" key="3">
    <source>
        <dbReference type="Proteomes" id="UP000041254"/>
    </source>
</evidence>
<dbReference type="VEuPathDB" id="CryptoDB:Vbra_14154"/>
<dbReference type="EMBL" id="CDMY01000356">
    <property type="protein sequence ID" value="CEM05187.1"/>
    <property type="molecule type" value="Genomic_DNA"/>
</dbReference>
<keyword evidence="3" id="KW-1185">Reference proteome</keyword>
<reference evidence="2 3" key="1">
    <citation type="submission" date="2014-11" db="EMBL/GenBank/DDBJ databases">
        <authorList>
            <person name="Zhu J."/>
            <person name="Qi W."/>
            <person name="Song R."/>
        </authorList>
    </citation>
    <scope>NUCLEOTIDE SEQUENCE [LARGE SCALE GENOMIC DNA]</scope>
</reference>
<name>A0A0G4EZX4_VITBC</name>
<gene>
    <name evidence="2" type="ORF">Vbra_14154</name>
</gene>
<dbReference type="AlphaFoldDB" id="A0A0G4EZX4"/>
<proteinExistence type="predicted"/>
<evidence type="ECO:0000313" key="2">
    <source>
        <dbReference type="EMBL" id="CEM05187.1"/>
    </source>
</evidence>
<feature type="region of interest" description="Disordered" evidence="1">
    <location>
        <begin position="169"/>
        <end position="202"/>
    </location>
</feature>
<protein>
    <submittedName>
        <fullName evidence="2">Uncharacterized protein</fullName>
    </submittedName>
</protein>
<organism evidence="2 3">
    <name type="scientific">Vitrella brassicaformis (strain CCMP3155)</name>
    <dbReference type="NCBI Taxonomy" id="1169540"/>
    <lineage>
        <taxon>Eukaryota</taxon>
        <taxon>Sar</taxon>
        <taxon>Alveolata</taxon>
        <taxon>Colpodellida</taxon>
        <taxon>Vitrellaceae</taxon>
        <taxon>Vitrella</taxon>
    </lineage>
</organism>
<dbReference type="InParanoid" id="A0A0G4EZX4"/>
<accession>A0A0G4EZX4</accession>
<sequence>MDDEQPGPRVGENPKRKAGRYTGVPHPEHSSRSSLIHLANSLLAIDELEAALPVVEAVVRHVDAGLWVPPEVVRLCEEAIGRLGERHALCEELRLRFYRGVANSTAFMREDMIGRLIDFWLKKGQHEEIKSFDEKSVKAWRMSDHPIVQGYRALDRFVRANEEAGAVAASHVHQALEQQRERPAEGTISSSERADDDMDVDGPASVPLRRFGELLHDESAGSCDLLEAYRDLRMDVEGTGVVLKAIVGYIEADRTPPPVFLRLAFLIERASDTCRDLFESCVRGNPSNMVALELLLVLLQEEALRQVLTQGLISPTERTRLEQYTREYIQRSGGDDESLILAYRARPALTPEAQLRIAAEFLECRPGSVVGWQEMSRCLWQSYTYMQLEVGEEDDHGGGVETVTQRQTHPRGPDGALSLFHDVFCPGGEQSRLREWQRRFFVPETCILGSLDVSVYPFLMFLAPLFVRGPPLLLFASYLSHKHPSCGPLVHGVMGPLKALPFPVLTAADTDQGDAAAASEGGHRSWALFATLYVHLRESESHTGVWECMPDNDDEGVTAASVFKQDECTRLFAAVDEALLVGQ</sequence>
<dbReference type="Proteomes" id="UP000041254">
    <property type="component" value="Unassembled WGS sequence"/>
</dbReference>
<evidence type="ECO:0000256" key="1">
    <source>
        <dbReference type="SAM" id="MobiDB-lite"/>
    </source>
</evidence>